<evidence type="ECO:0000313" key="1">
    <source>
        <dbReference type="EMBL" id="KAH3856893.1"/>
    </source>
</evidence>
<dbReference type="Proteomes" id="UP000828390">
    <property type="component" value="Unassembled WGS sequence"/>
</dbReference>
<reference evidence="1" key="1">
    <citation type="journal article" date="2019" name="bioRxiv">
        <title>The Genome of the Zebra Mussel, Dreissena polymorpha: A Resource for Invasive Species Research.</title>
        <authorList>
            <person name="McCartney M.A."/>
            <person name="Auch B."/>
            <person name="Kono T."/>
            <person name="Mallez S."/>
            <person name="Zhang Y."/>
            <person name="Obille A."/>
            <person name="Becker A."/>
            <person name="Abrahante J.E."/>
            <person name="Garbe J."/>
            <person name="Badalamenti J.P."/>
            <person name="Herman A."/>
            <person name="Mangelson H."/>
            <person name="Liachko I."/>
            <person name="Sullivan S."/>
            <person name="Sone E.D."/>
            <person name="Koren S."/>
            <person name="Silverstein K.A.T."/>
            <person name="Beckman K.B."/>
            <person name="Gohl D.M."/>
        </authorList>
    </citation>
    <scope>NUCLEOTIDE SEQUENCE</scope>
    <source>
        <strain evidence="1">Duluth1</strain>
        <tissue evidence="1">Whole animal</tissue>
    </source>
</reference>
<organism evidence="1 2">
    <name type="scientific">Dreissena polymorpha</name>
    <name type="common">Zebra mussel</name>
    <name type="synonym">Mytilus polymorpha</name>
    <dbReference type="NCBI Taxonomy" id="45954"/>
    <lineage>
        <taxon>Eukaryota</taxon>
        <taxon>Metazoa</taxon>
        <taxon>Spiralia</taxon>
        <taxon>Lophotrochozoa</taxon>
        <taxon>Mollusca</taxon>
        <taxon>Bivalvia</taxon>
        <taxon>Autobranchia</taxon>
        <taxon>Heteroconchia</taxon>
        <taxon>Euheterodonta</taxon>
        <taxon>Imparidentia</taxon>
        <taxon>Neoheterodontei</taxon>
        <taxon>Myida</taxon>
        <taxon>Dreissenoidea</taxon>
        <taxon>Dreissenidae</taxon>
        <taxon>Dreissena</taxon>
    </lineage>
</organism>
<comment type="caution">
    <text evidence="1">The sequence shown here is derived from an EMBL/GenBank/DDBJ whole genome shotgun (WGS) entry which is preliminary data.</text>
</comment>
<reference evidence="1" key="2">
    <citation type="submission" date="2020-11" db="EMBL/GenBank/DDBJ databases">
        <authorList>
            <person name="McCartney M.A."/>
            <person name="Auch B."/>
            <person name="Kono T."/>
            <person name="Mallez S."/>
            <person name="Becker A."/>
            <person name="Gohl D.M."/>
            <person name="Silverstein K.A.T."/>
            <person name="Koren S."/>
            <person name="Bechman K.B."/>
            <person name="Herman A."/>
            <person name="Abrahante J.E."/>
            <person name="Garbe J."/>
        </authorList>
    </citation>
    <scope>NUCLEOTIDE SEQUENCE</scope>
    <source>
        <strain evidence="1">Duluth1</strain>
        <tissue evidence="1">Whole animal</tissue>
    </source>
</reference>
<evidence type="ECO:0000313" key="2">
    <source>
        <dbReference type="Proteomes" id="UP000828390"/>
    </source>
</evidence>
<protein>
    <submittedName>
        <fullName evidence="1">Uncharacterized protein</fullName>
    </submittedName>
</protein>
<accession>A0A9D4LFP8</accession>
<name>A0A9D4LFP8_DREPO</name>
<dbReference type="AlphaFoldDB" id="A0A9D4LFP8"/>
<gene>
    <name evidence="1" type="ORF">DPMN_099488</name>
</gene>
<dbReference type="EMBL" id="JAIWYP010000003">
    <property type="protein sequence ID" value="KAH3856893.1"/>
    <property type="molecule type" value="Genomic_DNA"/>
</dbReference>
<keyword evidence="2" id="KW-1185">Reference proteome</keyword>
<proteinExistence type="predicted"/>
<sequence length="258" mass="29063">MATSAEDVVEITASITQLADEIGRLLNIGKDLVKESRDQFVNSKIGKMFGMSFAYERCFKRLKVQTKTELEQVIHRNIRNSELRETSMQLLEIEAEWDVFMADIDRGMEESIRPPVCLGETGPLDFTVVDARRQEEIMSADGKVVVISFGLQEGAERWLEDTGCPFTMLRDPERQNFFSDAPGVCGLIGQYKNTLNKPSLVYYAEAMVAGKPLPKPYENVHDDTIQGAVTFLYPSKTNTDRPSLETIIAELKASQRPE</sequence>